<protein>
    <submittedName>
        <fullName evidence="7">GT2 family glycosyltransferase</fullName>
    </submittedName>
</protein>
<dbReference type="Pfam" id="PF13489">
    <property type="entry name" value="Methyltransf_23"/>
    <property type="match status" value="1"/>
</dbReference>
<feature type="domain" description="Glycosyltransferase 2-like" evidence="5">
    <location>
        <begin position="4"/>
        <end position="169"/>
    </location>
</feature>
<evidence type="ECO:0000256" key="3">
    <source>
        <dbReference type="ARBA" id="ARBA00022676"/>
    </source>
</evidence>
<evidence type="ECO:0000256" key="1">
    <source>
        <dbReference type="ARBA" id="ARBA00004776"/>
    </source>
</evidence>
<name>A0A4R1PRK1_9FIRM</name>
<comment type="similarity">
    <text evidence="2">Belongs to the glycosyltransferase 2 family.</text>
</comment>
<sequence>MKTSIIIWAYNQLCYLQQCIASIRRYTAAGTVEIIVVDDHSTDGTKEWLGSQPDILCICNEEHKGYPAGCNQGLQLASGDNLLLLDTDVVVTQGWLDNLLHSLYSSDQIGAVAPVTNNSAYYQSLPVTYQNLEEVQIFAQRHNRLNPQLWEERIKLVGCCMLIKRAAVESAGQLDESLEPGYLADEDYSFRIRFGGYKLLLCRDTFVYHAGVEHFTNGPGGHYHWFNQNLQKFSAKWGFNLTYSTWIRHDITGLLENPKTQAITVLEIGCACGATLLKIKNEYPQAKLYGIELNEQAALSAKLFADVIAADIEKTTLPYEEEYFDYVILADVLEHLTDPWKALENIRPHLKPGGQILASIPNIMHFSVLRSLLQGNWTYEEAGILDKTHLRFFTLNEIKKLFTSTGYQVGSYRPNTIYESPADQEFIRSLAAISGNSLLQEQCRTYQYIVKARRPVGACPTFSAERILDDRKICFVICEGDEAKFPQCLSHIEGLEIPSGYEVEVLNVTNCVSMAAAYNQAISQSNAKYKVYLHPDIYIIHKTLLQDMITIFTNPQIGMLGVVGCSQLPANGIWWEAAGKYGKVYDSHSGELGLVAFQEIEQPYQAVQCVDGLLMITQYDLPWQQEVFAGWHFYDLAQCLEFSHAGYSVVIPRQQQPWCIHNCGVVNLSNGYEDDRKVFVTAYLQDLQPR</sequence>
<dbReference type="PANTHER" id="PTHR43179">
    <property type="entry name" value="RHAMNOSYLTRANSFERASE WBBL"/>
    <property type="match status" value="1"/>
</dbReference>
<organism evidence="7 8">
    <name type="scientific">Anaerospora hongkongensis</name>
    <dbReference type="NCBI Taxonomy" id="244830"/>
    <lineage>
        <taxon>Bacteria</taxon>
        <taxon>Bacillati</taxon>
        <taxon>Bacillota</taxon>
        <taxon>Negativicutes</taxon>
        <taxon>Selenomonadales</taxon>
        <taxon>Sporomusaceae</taxon>
        <taxon>Anaerospora</taxon>
    </lineage>
</organism>
<evidence type="ECO:0000259" key="5">
    <source>
        <dbReference type="Pfam" id="PF00535"/>
    </source>
</evidence>
<reference evidence="7 8" key="1">
    <citation type="submission" date="2019-03" db="EMBL/GenBank/DDBJ databases">
        <title>Genomic Encyclopedia of Type Strains, Phase IV (KMG-IV): sequencing the most valuable type-strain genomes for metagenomic binning, comparative biology and taxonomic classification.</title>
        <authorList>
            <person name="Goeker M."/>
        </authorList>
    </citation>
    <scope>NUCLEOTIDE SEQUENCE [LARGE SCALE GENOMIC DNA]</scope>
    <source>
        <strain evidence="7 8">DSM 15969</strain>
    </source>
</reference>
<comment type="pathway">
    <text evidence="1">Cell wall biogenesis; cell wall polysaccharide biosynthesis.</text>
</comment>
<keyword evidence="4 7" id="KW-0808">Transferase</keyword>
<dbReference type="Proteomes" id="UP000295063">
    <property type="component" value="Unassembled WGS sequence"/>
</dbReference>
<dbReference type="InterPro" id="IPR001173">
    <property type="entry name" value="Glyco_trans_2-like"/>
</dbReference>
<accession>A0A4R1PRK1</accession>
<evidence type="ECO:0000259" key="6">
    <source>
        <dbReference type="Pfam" id="PF13712"/>
    </source>
</evidence>
<dbReference type="SUPFAM" id="SSF53335">
    <property type="entry name" value="S-adenosyl-L-methionine-dependent methyltransferases"/>
    <property type="match status" value="1"/>
</dbReference>
<dbReference type="PANTHER" id="PTHR43179:SF12">
    <property type="entry name" value="GALACTOFURANOSYLTRANSFERASE GLFT2"/>
    <property type="match status" value="1"/>
</dbReference>
<gene>
    <name evidence="7" type="ORF">EV210_11757</name>
</gene>
<dbReference type="CDD" id="cd04186">
    <property type="entry name" value="GT_2_like_c"/>
    <property type="match status" value="1"/>
</dbReference>
<keyword evidence="3" id="KW-0328">Glycosyltransferase</keyword>
<comment type="caution">
    <text evidence="7">The sequence shown here is derived from an EMBL/GenBank/DDBJ whole genome shotgun (WGS) entry which is preliminary data.</text>
</comment>
<keyword evidence="8" id="KW-1185">Reference proteome</keyword>
<evidence type="ECO:0000313" key="8">
    <source>
        <dbReference type="Proteomes" id="UP000295063"/>
    </source>
</evidence>
<dbReference type="Pfam" id="PF13712">
    <property type="entry name" value="Glyco_tranf_2_5"/>
    <property type="match status" value="1"/>
</dbReference>
<proteinExistence type="inferred from homology"/>
<evidence type="ECO:0000256" key="4">
    <source>
        <dbReference type="ARBA" id="ARBA00022679"/>
    </source>
</evidence>
<dbReference type="InterPro" id="IPR029044">
    <property type="entry name" value="Nucleotide-diphossugar_trans"/>
</dbReference>
<feature type="domain" description="Streptomycin biosynthesis protein StrF" evidence="6">
    <location>
        <begin position="474"/>
        <end position="683"/>
    </location>
</feature>
<dbReference type="EMBL" id="SLUI01000017">
    <property type="protein sequence ID" value="TCL33599.1"/>
    <property type="molecule type" value="Genomic_DNA"/>
</dbReference>
<dbReference type="GO" id="GO:0016740">
    <property type="term" value="F:transferase activity"/>
    <property type="evidence" value="ECO:0007669"/>
    <property type="project" value="UniProtKB-KW"/>
</dbReference>
<evidence type="ECO:0000313" key="7">
    <source>
        <dbReference type="EMBL" id="TCL33599.1"/>
    </source>
</evidence>
<dbReference type="Pfam" id="PF00535">
    <property type="entry name" value="Glycos_transf_2"/>
    <property type="match status" value="1"/>
</dbReference>
<dbReference type="RefSeq" id="WP_165898977.1">
    <property type="nucleotide sequence ID" value="NZ_SLUI01000017.1"/>
</dbReference>
<dbReference type="Gene3D" id="3.40.50.150">
    <property type="entry name" value="Vaccinia Virus protein VP39"/>
    <property type="match status" value="1"/>
</dbReference>
<dbReference type="SUPFAM" id="SSF53448">
    <property type="entry name" value="Nucleotide-diphospho-sugar transferases"/>
    <property type="match status" value="2"/>
</dbReference>
<dbReference type="AlphaFoldDB" id="A0A4R1PRK1"/>
<evidence type="ECO:0000256" key="2">
    <source>
        <dbReference type="ARBA" id="ARBA00006739"/>
    </source>
</evidence>
<dbReference type="Gene3D" id="3.90.550.10">
    <property type="entry name" value="Spore Coat Polysaccharide Biosynthesis Protein SpsA, Chain A"/>
    <property type="match status" value="2"/>
</dbReference>
<dbReference type="InterPro" id="IPR029063">
    <property type="entry name" value="SAM-dependent_MTases_sf"/>
</dbReference>
<dbReference type="InterPro" id="IPR059123">
    <property type="entry name" value="StrF_dom"/>
</dbReference>
<dbReference type="CDD" id="cd02440">
    <property type="entry name" value="AdoMet_MTases"/>
    <property type="match status" value="1"/>
</dbReference>